<dbReference type="Proteomes" id="UP000499080">
    <property type="component" value="Unassembled WGS sequence"/>
</dbReference>
<name>A0A4Y2XAF8_ARAVE</name>
<keyword evidence="2" id="KW-1185">Reference proteome</keyword>
<evidence type="ECO:0000313" key="1">
    <source>
        <dbReference type="EMBL" id="GBO45127.1"/>
    </source>
</evidence>
<evidence type="ECO:0000313" key="2">
    <source>
        <dbReference type="Proteomes" id="UP000499080"/>
    </source>
</evidence>
<proteinExistence type="predicted"/>
<sequence length="101" mass="11737">MATTLVFRLKRRRDLKWLVLLDCTGSAEINPGVRSLVLFLCDRFCKLVSSFHYCHVKFVASLQIWRARLLQTKIAIWDSRSCPWRANRPSRRVTSSAIPVC</sequence>
<reference evidence="1 2" key="1">
    <citation type="journal article" date="2019" name="Sci. Rep.">
        <title>Orb-weaving spider Araneus ventricosus genome elucidates the spidroin gene catalogue.</title>
        <authorList>
            <person name="Kono N."/>
            <person name="Nakamura H."/>
            <person name="Ohtoshi R."/>
            <person name="Moran D.A.P."/>
            <person name="Shinohara A."/>
            <person name="Yoshida Y."/>
            <person name="Fujiwara M."/>
            <person name="Mori M."/>
            <person name="Tomita M."/>
            <person name="Arakawa K."/>
        </authorList>
    </citation>
    <scope>NUCLEOTIDE SEQUENCE [LARGE SCALE GENOMIC DNA]</scope>
</reference>
<accession>A0A4Y2XAF8</accession>
<gene>
    <name evidence="1" type="ORF">AVEN_15158_1</name>
</gene>
<dbReference type="AlphaFoldDB" id="A0A4Y2XAF8"/>
<comment type="caution">
    <text evidence="1">The sequence shown here is derived from an EMBL/GenBank/DDBJ whole genome shotgun (WGS) entry which is preliminary data.</text>
</comment>
<protein>
    <submittedName>
        <fullName evidence="1">Uncharacterized protein</fullName>
    </submittedName>
</protein>
<organism evidence="1 2">
    <name type="scientific">Araneus ventricosus</name>
    <name type="common">Orbweaver spider</name>
    <name type="synonym">Epeira ventricosa</name>
    <dbReference type="NCBI Taxonomy" id="182803"/>
    <lineage>
        <taxon>Eukaryota</taxon>
        <taxon>Metazoa</taxon>
        <taxon>Ecdysozoa</taxon>
        <taxon>Arthropoda</taxon>
        <taxon>Chelicerata</taxon>
        <taxon>Arachnida</taxon>
        <taxon>Araneae</taxon>
        <taxon>Araneomorphae</taxon>
        <taxon>Entelegynae</taxon>
        <taxon>Araneoidea</taxon>
        <taxon>Araneidae</taxon>
        <taxon>Araneus</taxon>
    </lineage>
</organism>
<dbReference type="EMBL" id="BGPR01072152">
    <property type="protein sequence ID" value="GBO45127.1"/>
    <property type="molecule type" value="Genomic_DNA"/>
</dbReference>